<dbReference type="SMART" id="SM00866">
    <property type="entry name" value="UTRA"/>
    <property type="match status" value="1"/>
</dbReference>
<comment type="caution">
    <text evidence="5">The sequence shown here is derived from an EMBL/GenBank/DDBJ whole genome shotgun (WGS) entry which is preliminary data.</text>
</comment>
<dbReference type="GO" id="GO:0003700">
    <property type="term" value="F:DNA-binding transcription factor activity"/>
    <property type="evidence" value="ECO:0007669"/>
    <property type="project" value="InterPro"/>
</dbReference>
<dbReference type="InterPro" id="IPR036390">
    <property type="entry name" value="WH_DNA-bd_sf"/>
</dbReference>
<dbReference type="GO" id="GO:0045892">
    <property type="term" value="P:negative regulation of DNA-templated transcription"/>
    <property type="evidence" value="ECO:0007669"/>
    <property type="project" value="TreeGrafter"/>
</dbReference>
<dbReference type="PRINTS" id="PR00035">
    <property type="entry name" value="HTHGNTR"/>
</dbReference>
<evidence type="ECO:0000256" key="2">
    <source>
        <dbReference type="ARBA" id="ARBA00023125"/>
    </source>
</evidence>
<dbReference type="SMART" id="SM00345">
    <property type="entry name" value="HTH_GNTR"/>
    <property type="match status" value="1"/>
</dbReference>
<dbReference type="RefSeq" id="WP_154447522.1">
    <property type="nucleotide sequence ID" value="NZ_WIND01000013.1"/>
</dbReference>
<proteinExistence type="predicted"/>
<dbReference type="InterPro" id="IPR028978">
    <property type="entry name" value="Chorismate_lyase_/UTRA_dom_sf"/>
</dbReference>
<keyword evidence="1" id="KW-0805">Transcription regulation</keyword>
<dbReference type="PANTHER" id="PTHR44846">
    <property type="entry name" value="MANNOSYL-D-GLYCERATE TRANSPORT/METABOLISM SYSTEM REPRESSOR MNGR-RELATED"/>
    <property type="match status" value="1"/>
</dbReference>
<dbReference type="CDD" id="cd07377">
    <property type="entry name" value="WHTH_GntR"/>
    <property type="match status" value="1"/>
</dbReference>
<dbReference type="InterPro" id="IPR011663">
    <property type="entry name" value="UTRA"/>
</dbReference>
<dbReference type="Proteomes" id="UP000474957">
    <property type="component" value="Unassembled WGS sequence"/>
</dbReference>
<dbReference type="Gene3D" id="3.40.1410.10">
    <property type="entry name" value="Chorismate lyase-like"/>
    <property type="match status" value="1"/>
</dbReference>
<dbReference type="SUPFAM" id="SSF64288">
    <property type="entry name" value="Chorismate lyase-like"/>
    <property type="match status" value="1"/>
</dbReference>
<dbReference type="Pfam" id="PF00392">
    <property type="entry name" value="GntR"/>
    <property type="match status" value="1"/>
</dbReference>
<feature type="domain" description="HTH gntR-type" evidence="4">
    <location>
        <begin position="15"/>
        <end position="83"/>
    </location>
</feature>
<dbReference type="InterPro" id="IPR050679">
    <property type="entry name" value="Bact_HTH_transcr_reg"/>
</dbReference>
<evidence type="ECO:0000313" key="6">
    <source>
        <dbReference type="Proteomes" id="UP000474957"/>
    </source>
</evidence>
<dbReference type="InterPro" id="IPR036388">
    <property type="entry name" value="WH-like_DNA-bd_sf"/>
</dbReference>
<name>A0A6L5Z486_9RHOB</name>
<protein>
    <submittedName>
        <fullName evidence="5">UTRA domain-containing protein</fullName>
    </submittedName>
</protein>
<dbReference type="SUPFAM" id="SSF46785">
    <property type="entry name" value="Winged helix' DNA-binding domain"/>
    <property type="match status" value="1"/>
</dbReference>
<dbReference type="EMBL" id="WIND01000013">
    <property type="protein sequence ID" value="MSU90905.1"/>
    <property type="molecule type" value="Genomic_DNA"/>
</dbReference>
<dbReference type="PROSITE" id="PS50949">
    <property type="entry name" value="HTH_GNTR"/>
    <property type="match status" value="1"/>
</dbReference>
<dbReference type="Gene3D" id="1.10.10.10">
    <property type="entry name" value="Winged helix-like DNA-binding domain superfamily/Winged helix DNA-binding domain"/>
    <property type="match status" value="1"/>
</dbReference>
<gene>
    <name evidence="5" type="ORF">GE300_15000</name>
</gene>
<reference evidence="5 6" key="1">
    <citation type="submission" date="2019-10" db="EMBL/GenBank/DDBJ databases">
        <title>Cognatihalovulum marinum gen. nov. sp. nov., a new member of the family Rhodobacteraceae isolated from deep seawater of the Northwest Indian Ocean.</title>
        <authorList>
            <person name="Ruan C."/>
            <person name="Wang J."/>
            <person name="Zheng X."/>
            <person name="Song L."/>
            <person name="Zhu Y."/>
            <person name="Huang Y."/>
            <person name="Lu Z."/>
            <person name="Du W."/>
            <person name="Huang L."/>
            <person name="Dai X."/>
        </authorList>
    </citation>
    <scope>NUCLEOTIDE SEQUENCE [LARGE SCALE GENOMIC DNA]</scope>
    <source>
        <strain evidence="5 6">2CG4</strain>
    </source>
</reference>
<evidence type="ECO:0000259" key="4">
    <source>
        <dbReference type="PROSITE" id="PS50949"/>
    </source>
</evidence>
<organism evidence="5 6">
    <name type="scientific">Halovulum marinum</name>
    <dbReference type="NCBI Taxonomy" id="2662447"/>
    <lineage>
        <taxon>Bacteria</taxon>
        <taxon>Pseudomonadati</taxon>
        <taxon>Pseudomonadota</taxon>
        <taxon>Alphaproteobacteria</taxon>
        <taxon>Rhodobacterales</taxon>
        <taxon>Paracoccaceae</taxon>
        <taxon>Halovulum</taxon>
    </lineage>
</organism>
<dbReference type="PANTHER" id="PTHR44846:SF1">
    <property type="entry name" value="MANNOSYL-D-GLYCERATE TRANSPORT_METABOLISM SYSTEM REPRESSOR MNGR-RELATED"/>
    <property type="match status" value="1"/>
</dbReference>
<keyword evidence="3" id="KW-0804">Transcription</keyword>
<accession>A0A6L5Z486</accession>
<evidence type="ECO:0000313" key="5">
    <source>
        <dbReference type="EMBL" id="MSU90905.1"/>
    </source>
</evidence>
<keyword evidence="6" id="KW-1185">Reference proteome</keyword>
<dbReference type="InterPro" id="IPR000524">
    <property type="entry name" value="Tscrpt_reg_HTH_GntR"/>
</dbReference>
<sequence length="262" mass="28796">MTDATLPELDPNNPTPLYHQIYLHYRHRILSGVLKNGERLPSEEDIATAFSVSRITAKRAMNELAEEGLVTRNRGRGTTVSYVAPERPRGDGFSGLLENLVNIAATTTVDVLTLTYAAAPSPVAELLELPVGALVQRAERRRSRDGEPFSYITSYLPEAIGRNFGEGELAAHPILQLIEQSGHEISSALQTISAEPADPIVAQALKLPPGAPLLKISRLVRDADGKPIQFIEVLYRPDMYQLEMSLSRGEDDDGRKVWSSSR</sequence>
<evidence type="ECO:0000256" key="3">
    <source>
        <dbReference type="ARBA" id="ARBA00023163"/>
    </source>
</evidence>
<evidence type="ECO:0000256" key="1">
    <source>
        <dbReference type="ARBA" id="ARBA00023015"/>
    </source>
</evidence>
<dbReference type="Pfam" id="PF07702">
    <property type="entry name" value="UTRA"/>
    <property type="match status" value="1"/>
</dbReference>
<dbReference type="AlphaFoldDB" id="A0A6L5Z486"/>
<dbReference type="GO" id="GO:0003677">
    <property type="term" value="F:DNA binding"/>
    <property type="evidence" value="ECO:0007669"/>
    <property type="project" value="UniProtKB-KW"/>
</dbReference>
<keyword evidence="2" id="KW-0238">DNA-binding</keyword>